<dbReference type="PANTHER" id="PTHR48006">
    <property type="entry name" value="LEUCINE-RICH REPEAT-CONTAINING PROTEIN DDB_G0281931-RELATED"/>
    <property type="match status" value="1"/>
</dbReference>
<accession>A0A804RMU0</accession>
<evidence type="ECO:0000256" key="4">
    <source>
        <dbReference type="ARBA" id="ARBA00022729"/>
    </source>
</evidence>
<keyword evidence="4" id="KW-0732">Signal</keyword>
<evidence type="ECO:0000256" key="3">
    <source>
        <dbReference type="ARBA" id="ARBA00022679"/>
    </source>
</evidence>
<keyword evidence="8" id="KW-0472">Membrane</keyword>
<evidence type="ECO:0000256" key="5">
    <source>
        <dbReference type="ARBA" id="ARBA00022741"/>
    </source>
</evidence>
<keyword evidence="2" id="KW-0597">Phosphoprotein</keyword>
<reference evidence="10" key="3">
    <citation type="submission" date="2021-05" db="UniProtKB">
        <authorList>
            <consortium name="EnsemblPlants"/>
        </authorList>
    </citation>
    <scope>IDENTIFICATION</scope>
    <source>
        <strain evidence="10">cv. B73</strain>
    </source>
</reference>
<keyword evidence="6" id="KW-0067">ATP-binding</keyword>
<dbReference type="GO" id="GO:0004674">
    <property type="term" value="F:protein serine/threonine kinase activity"/>
    <property type="evidence" value="ECO:0007669"/>
    <property type="project" value="UniProtKB-EC"/>
</dbReference>
<reference evidence="10" key="2">
    <citation type="submission" date="2019-07" db="EMBL/GenBank/DDBJ databases">
        <authorList>
            <person name="Seetharam A."/>
            <person name="Woodhouse M."/>
            <person name="Cannon E."/>
        </authorList>
    </citation>
    <scope>NUCLEOTIDE SEQUENCE [LARGE SCALE GENOMIC DNA]</scope>
    <source>
        <strain evidence="10">cv. B73</strain>
    </source>
</reference>
<dbReference type="Gene3D" id="2.60.120.430">
    <property type="entry name" value="Galactose-binding lectin"/>
    <property type="match status" value="1"/>
</dbReference>
<evidence type="ECO:0000256" key="7">
    <source>
        <dbReference type="ARBA" id="ARBA00023180"/>
    </source>
</evidence>
<keyword evidence="11" id="KW-1185">Reference proteome</keyword>
<keyword evidence="7" id="KW-0325">Glycoprotein</keyword>
<dbReference type="InterPro" id="IPR001611">
    <property type="entry name" value="Leu-rich_rpt"/>
</dbReference>
<sequence length="369" mass="40845">MNSLTLLFLGNNSLTGGLPSSIGPSIKYLDFSYNYLSGNLPSWASHNLQLNLVANYFVINKSKDSVLPAGLECLQRNTSCFLGSPQYCGSSRSVFASDNSMYQPDDANLGVASYYISSPPRWGVSNVGRFMDTSNGSYIVNSSRRFQNTLDSKLFQTARMSASTLRYYGFGLENGDYTVTLQFGEFDFEDLQTWKSVGRRVFDIYLQGERKEQNFNIKKAAKEAGEASTSYTAVKKQYTVPVTKNILEIHLFWAGKGTCCIPNQGDYGPTISALSATLNTKKKGNKIGVIIGVVIGATVLGLAILATLCVWRHKRRKVSLEQQELYNIVRIPNVFCYTYGELRTATENFSSANLLGEGGYGSVYKEMED</sequence>
<keyword evidence="8" id="KW-1133">Transmembrane helix</keyword>
<dbReference type="Pfam" id="PF11721">
    <property type="entry name" value="Malectin"/>
    <property type="match status" value="1"/>
</dbReference>
<protein>
    <recommendedName>
        <fullName evidence="1">non-specific serine/threonine protein kinase</fullName>
        <ecNumber evidence="1">2.7.11.1</ecNumber>
    </recommendedName>
</protein>
<dbReference type="EC" id="2.7.11.1" evidence="1"/>
<feature type="domain" description="Malectin" evidence="9">
    <location>
        <begin position="88"/>
        <end position="274"/>
    </location>
</feature>
<evidence type="ECO:0000256" key="2">
    <source>
        <dbReference type="ARBA" id="ARBA00022553"/>
    </source>
</evidence>
<evidence type="ECO:0000256" key="8">
    <source>
        <dbReference type="SAM" id="Phobius"/>
    </source>
</evidence>
<dbReference type="Gene3D" id="3.30.200.20">
    <property type="entry name" value="Phosphorylase Kinase, domain 1"/>
    <property type="match status" value="1"/>
</dbReference>
<dbReference type="EnsemblPlants" id="Zm00001eb430940_T002">
    <property type="protein sequence ID" value="Zm00001eb430940_P002"/>
    <property type="gene ID" value="Zm00001eb430940"/>
</dbReference>
<dbReference type="Pfam" id="PF00560">
    <property type="entry name" value="LRR_1"/>
    <property type="match status" value="2"/>
</dbReference>
<dbReference type="SUPFAM" id="SSF52058">
    <property type="entry name" value="L domain-like"/>
    <property type="match status" value="1"/>
</dbReference>
<organism evidence="10 11">
    <name type="scientific">Zea mays</name>
    <name type="common">Maize</name>
    <dbReference type="NCBI Taxonomy" id="4577"/>
    <lineage>
        <taxon>Eukaryota</taxon>
        <taxon>Viridiplantae</taxon>
        <taxon>Streptophyta</taxon>
        <taxon>Embryophyta</taxon>
        <taxon>Tracheophyta</taxon>
        <taxon>Spermatophyta</taxon>
        <taxon>Magnoliopsida</taxon>
        <taxon>Liliopsida</taxon>
        <taxon>Poales</taxon>
        <taxon>Poaceae</taxon>
        <taxon>PACMAD clade</taxon>
        <taxon>Panicoideae</taxon>
        <taxon>Andropogonodae</taxon>
        <taxon>Andropogoneae</taxon>
        <taxon>Tripsacinae</taxon>
        <taxon>Zea</taxon>
    </lineage>
</organism>
<dbReference type="Proteomes" id="UP000007305">
    <property type="component" value="Chromosome 10"/>
</dbReference>
<keyword evidence="8" id="KW-0812">Transmembrane</keyword>
<dbReference type="Gene3D" id="3.80.10.10">
    <property type="entry name" value="Ribonuclease Inhibitor"/>
    <property type="match status" value="1"/>
</dbReference>
<evidence type="ECO:0000313" key="10">
    <source>
        <dbReference type="EnsemblPlants" id="Zm00001eb430940_P002"/>
    </source>
</evidence>
<keyword evidence="5" id="KW-0547">Nucleotide-binding</keyword>
<evidence type="ECO:0000259" key="9">
    <source>
        <dbReference type="Pfam" id="PF11721"/>
    </source>
</evidence>
<dbReference type="Gramene" id="Zm00001eb430940_T002">
    <property type="protein sequence ID" value="Zm00001eb430940_P002"/>
    <property type="gene ID" value="Zm00001eb430940"/>
</dbReference>
<feature type="transmembrane region" description="Helical" evidence="8">
    <location>
        <begin position="287"/>
        <end position="311"/>
    </location>
</feature>
<evidence type="ECO:0000256" key="1">
    <source>
        <dbReference type="ARBA" id="ARBA00012513"/>
    </source>
</evidence>
<evidence type="ECO:0000313" key="11">
    <source>
        <dbReference type="Proteomes" id="UP000007305"/>
    </source>
</evidence>
<dbReference type="InterPro" id="IPR021720">
    <property type="entry name" value="Malectin_dom"/>
</dbReference>
<dbReference type="FunFam" id="2.60.120.430:FF:000002">
    <property type="entry name" value="Leucine-rich repeat receptor-like protein kinase"/>
    <property type="match status" value="1"/>
</dbReference>
<dbReference type="AlphaFoldDB" id="A0A804RMU0"/>
<proteinExistence type="predicted"/>
<name>A0A804RMU0_MAIZE</name>
<dbReference type="InterPro" id="IPR032675">
    <property type="entry name" value="LRR_dom_sf"/>
</dbReference>
<evidence type="ECO:0000256" key="6">
    <source>
        <dbReference type="ARBA" id="ARBA00022840"/>
    </source>
</evidence>
<keyword evidence="3" id="KW-0808">Transferase</keyword>
<dbReference type="GO" id="GO:0005524">
    <property type="term" value="F:ATP binding"/>
    <property type="evidence" value="ECO:0007669"/>
    <property type="project" value="UniProtKB-KW"/>
</dbReference>
<dbReference type="InterPro" id="IPR051824">
    <property type="entry name" value="LRR_Rcpt-Like_S/T_Kinase"/>
</dbReference>
<dbReference type="PANTHER" id="PTHR48006:SF41">
    <property type="entry name" value="OS04G0616500 PROTEIN"/>
    <property type="match status" value="1"/>
</dbReference>
<reference evidence="11" key="1">
    <citation type="journal article" date="2009" name="Science">
        <title>The B73 maize genome: complexity, diversity, and dynamics.</title>
        <authorList>
            <person name="Schnable P.S."/>
            <person name="Ware D."/>
            <person name="Fulton R.S."/>
            <person name="Stein J.C."/>
            <person name="Wei F."/>
            <person name="Pasternak S."/>
            <person name="Liang C."/>
            <person name="Zhang J."/>
            <person name="Fulton L."/>
            <person name="Graves T.A."/>
            <person name="Minx P."/>
            <person name="Reily A.D."/>
            <person name="Courtney L."/>
            <person name="Kruchowski S.S."/>
            <person name="Tomlinson C."/>
            <person name="Strong C."/>
            <person name="Delehaunty K."/>
            <person name="Fronick C."/>
            <person name="Courtney B."/>
            <person name="Rock S.M."/>
            <person name="Belter E."/>
            <person name="Du F."/>
            <person name="Kim K."/>
            <person name="Abbott R.M."/>
            <person name="Cotton M."/>
            <person name="Levy A."/>
            <person name="Marchetto P."/>
            <person name="Ochoa K."/>
            <person name="Jackson S.M."/>
            <person name="Gillam B."/>
            <person name="Chen W."/>
            <person name="Yan L."/>
            <person name="Higginbotham J."/>
            <person name="Cardenas M."/>
            <person name="Waligorski J."/>
            <person name="Applebaum E."/>
            <person name="Phelps L."/>
            <person name="Falcone J."/>
            <person name="Kanchi K."/>
            <person name="Thane T."/>
            <person name="Scimone A."/>
            <person name="Thane N."/>
            <person name="Henke J."/>
            <person name="Wang T."/>
            <person name="Ruppert J."/>
            <person name="Shah N."/>
            <person name="Rotter K."/>
            <person name="Hodges J."/>
            <person name="Ingenthron E."/>
            <person name="Cordes M."/>
            <person name="Kohlberg S."/>
            <person name="Sgro J."/>
            <person name="Delgado B."/>
            <person name="Mead K."/>
            <person name="Chinwalla A."/>
            <person name="Leonard S."/>
            <person name="Crouse K."/>
            <person name="Collura K."/>
            <person name="Kudrna D."/>
            <person name="Currie J."/>
            <person name="He R."/>
            <person name="Angelova A."/>
            <person name="Rajasekar S."/>
            <person name="Mueller T."/>
            <person name="Lomeli R."/>
            <person name="Scara G."/>
            <person name="Ko A."/>
            <person name="Delaney K."/>
            <person name="Wissotski M."/>
            <person name="Lopez G."/>
            <person name="Campos D."/>
            <person name="Braidotti M."/>
            <person name="Ashley E."/>
            <person name="Golser W."/>
            <person name="Kim H."/>
            <person name="Lee S."/>
            <person name="Lin J."/>
            <person name="Dujmic Z."/>
            <person name="Kim W."/>
            <person name="Talag J."/>
            <person name="Zuccolo A."/>
            <person name="Fan C."/>
            <person name="Sebastian A."/>
            <person name="Kramer M."/>
            <person name="Spiegel L."/>
            <person name="Nascimento L."/>
            <person name="Zutavern T."/>
            <person name="Miller B."/>
            <person name="Ambroise C."/>
            <person name="Muller S."/>
            <person name="Spooner W."/>
            <person name="Narechania A."/>
            <person name="Ren L."/>
            <person name="Wei S."/>
            <person name="Kumari S."/>
            <person name="Faga B."/>
            <person name="Levy M.J."/>
            <person name="McMahan L."/>
            <person name="Van Buren P."/>
            <person name="Vaughn M.W."/>
            <person name="Ying K."/>
            <person name="Yeh C.-T."/>
            <person name="Emrich S.J."/>
            <person name="Jia Y."/>
            <person name="Kalyanaraman A."/>
            <person name="Hsia A.-P."/>
            <person name="Barbazuk W.B."/>
            <person name="Baucom R.S."/>
            <person name="Brutnell T.P."/>
            <person name="Carpita N.C."/>
            <person name="Chaparro C."/>
            <person name="Chia J.-M."/>
            <person name="Deragon J.-M."/>
            <person name="Estill J.C."/>
            <person name="Fu Y."/>
            <person name="Jeddeloh J.A."/>
            <person name="Han Y."/>
            <person name="Lee H."/>
            <person name="Li P."/>
            <person name="Lisch D.R."/>
            <person name="Liu S."/>
            <person name="Liu Z."/>
            <person name="Nagel D.H."/>
            <person name="McCann M.C."/>
            <person name="SanMiguel P."/>
            <person name="Myers A.M."/>
            <person name="Nettleton D."/>
            <person name="Nguyen J."/>
            <person name="Penning B.W."/>
            <person name="Ponnala L."/>
            <person name="Schneider K.L."/>
            <person name="Schwartz D.C."/>
            <person name="Sharma A."/>
            <person name="Soderlund C."/>
            <person name="Springer N.M."/>
            <person name="Sun Q."/>
            <person name="Wang H."/>
            <person name="Waterman M."/>
            <person name="Westerman R."/>
            <person name="Wolfgruber T.K."/>
            <person name="Yang L."/>
            <person name="Yu Y."/>
            <person name="Zhang L."/>
            <person name="Zhou S."/>
            <person name="Zhu Q."/>
            <person name="Bennetzen J.L."/>
            <person name="Dawe R.K."/>
            <person name="Jiang J."/>
            <person name="Jiang N."/>
            <person name="Presting G.G."/>
            <person name="Wessler S.R."/>
            <person name="Aluru S."/>
            <person name="Martienssen R.A."/>
            <person name="Clifton S.W."/>
            <person name="McCombie W.R."/>
            <person name="Wing R.A."/>
            <person name="Wilson R.K."/>
        </authorList>
    </citation>
    <scope>NUCLEOTIDE SEQUENCE [LARGE SCALE GENOMIC DNA]</scope>
    <source>
        <strain evidence="11">cv. B73</strain>
    </source>
</reference>